<comment type="caution">
    <text evidence="3">The sequence shown here is derived from an EMBL/GenBank/DDBJ whole genome shotgun (WGS) entry which is preliminary data.</text>
</comment>
<gene>
    <name evidence="3" type="ORF">AJ79_08424</name>
</gene>
<evidence type="ECO:0000313" key="4">
    <source>
        <dbReference type="Proteomes" id="UP000223968"/>
    </source>
</evidence>
<organism evidence="3 4">
    <name type="scientific">Helicocarpus griseus UAMH5409</name>
    <dbReference type="NCBI Taxonomy" id="1447875"/>
    <lineage>
        <taxon>Eukaryota</taxon>
        <taxon>Fungi</taxon>
        <taxon>Dikarya</taxon>
        <taxon>Ascomycota</taxon>
        <taxon>Pezizomycotina</taxon>
        <taxon>Eurotiomycetes</taxon>
        <taxon>Eurotiomycetidae</taxon>
        <taxon>Onygenales</taxon>
        <taxon>Ajellomycetaceae</taxon>
        <taxon>Helicocarpus</taxon>
    </lineage>
</organism>
<feature type="compositionally biased region" description="Polar residues" evidence="1">
    <location>
        <begin position="30"/>
        <end position="40"/>
    </location>
</feature>
<dbReference type="InterPro" id="IPR018306">
    <property type="entry name" value="Phage_T5_Orf172_DNA-bd"/>
</dbReference>
<feature type="region of interest" description="Disordered" evidence="1">
    <location>
        <begin position="94"/>
        <end position="121"/>
    </location>
</feature>
<dbReference type="EMBL" id="PDNB01000198">
    <property type="protein sequence ID" value="PGG99735.1"/>
    <property type="molecule type" value="Genomic_DNA"/>
</dbReference>
<dbReference type="Pfam" id="PF10544">
    <property type="entry name" value="T5orf172"/>
    <property type="match status" value="1"/>
</dbReference>
<dbReference type="PANTHER" id="PTHR28094">
    <property type="entry name" value="MEIOTICALLY UP-REGULATED GENE 113 PROTEIN"/>
    <property type="match status" value="1"/>
</dbReference>
<feature type="region of interest" description="Disordered" evidence="1">
    <location>
        <begin position="219"/>
        <end position="298"/>
    </location>
</feature>
<dbReference type="PANTHER" id="PTHR28094:SF1">
    <property type="entry name" value="MEIOTICALLY UP-REGULATED GENE 113 PROTEIN"/>
    <property type="match status" value="1"/>
</dbReference>
<feature type="domain" description="Bacteriophage T5 Orf172 DNA-binding" evidence="2">
    <location>
        <begin position="494"/>
        <end position="585"/>
    </location>
</feature>
<feature type="region of interest" description="Disordered" evidence="1">
    <location>
        <begin position="1"/>
        <end position="62"/>
    </location>
</feature>
<reference evidence="3 4" key="1">
    <citation type="submission" date="2017-10" db="EMBL/GenBank/DDBJ databases">
        <title>Comparative genomics in systemic dimorphic fungi from Ajellomycetaceae.</title>
        <authorList>
            <person name="Munoz J.F."/>
            <person name="Mcewen J.G."/>
            <person name="Clay O.K."/>
            <person name="Cuomo C.A."/>
        </authorList>
    </citation>
    <scope>NUCLEOTIDE SEQUENCE [LARGE SCALE GENOMIC DNA]</scope>
    <source>
        <strain evidence="3 4">UAMH5409</strain>
    </source>
</reference>
<dbReference type="SMART" id="SM00974">
    <property type="entry name" value="T5orf172"/>
    <property type="match status" value="1"/>
</dbReference>
<dbReference type="OrthoDB" id="2417614at2759"/>
<evidence type="ECO:0000259" key="2">
    <source>
        <dbReference type="SMART" id="SM00974"/>
    </source>
</evidence>
<proteinExistence type="predicted"/>
<keyword evidence="4" id="KW-1185">Reference proteome</keyword>
<evidence type="ECO:0000313" key="3">
    <source>
        <dbReference type="EMBL" id="PGG99735.1"/>
    </source>
</evidence>
<protein>
    <recommendedName>
        <fullName evidence="2">Bacteriophage T5 Orf172 DNA-binding domain-containing protein</fullName>
    </recommendedName>
</protein>
<feature type="compositionally biased region" description="Low complexity" evidence="1">
    <location>
        <begin position="267"/>
        <end position="278"/>
    </location>
</feature>
<name>A0A2B7WSH4_9EURO</name>
<dbReference type="STRING" id="1447875.A0A2B7WSH4"/>
<sequence>MSETKSATVVVTEGPHTPRNPKRGLELHNDCSTIDYFSSPENEDNDSPPKTPGDAIPAIFSPPESIFSESTRHVECLTPNTDRTDLNVFDGGINRLLTPDTTPQPKTLESRELPESPSIDGALHGRIPRATKSADCLLAKPGATTLEAKNSISNAPKPPKYEYEGSFLKVEEATYGPRHSLTSMFTQAKRSDEHTKNPKPIVPFDSNLWTSRKFDFNPTESKLSSWRRKTDVVHSTLPRTNLPEDPVARPGTADGVPSLAVPTTEVPQPDSSSGQGSSSERRGPGGPKTRAAKGSRRALDQILPRNARQLIDNRCIALKKGTKNQRCRKKDKLDIQMKSDALDKLATAGPHNLVLCIEAVIDCALCSPHKDSSTTTLNEWRRCISKAFDDQDSQNPKVPEDHRLSEVQEWIKELQGLPNSGDTEGESASGFSNTKQLYKFANVEGPQSIQNFQPYQPKSKAGKTASQVLEEELISPFGEKENNDEGLIYIYWQPPNFGHLKIGKTVDVKKRLCGWEKQCGKQVELYFPPKEHNVQPVQHISRVETLVHAELNDRRRTEKCSGCGKTHIEWFEVQRDVAVEIVQKWMEWMRQGPYIRVYGTRSRSKKDNGDVSRAERKWMLSAEDLELDKLCQPHGGLAVKQQKEVKAAVSHSTLL</sequence>
<dbReference type="Proteomes" id="UP000223968">
    <property type="component" value="Unassembled WGS sequence"/>
</dbReference>
<dbReference type="InterPro" id="IPR053006">
    <property type="entry name" value="Meiosis_regulatory"/>
</dbReference>
<evidence type="ECO:0000256" key="1">
    <source>
        <dbReference type="SAM" id="MobiDB-lite"/>
    </source>
</evidence>
<dbReference type="AlphaFoldDB" id="A0A2B7WSH4"/>
<accession>A0A2B7WSH4</accession>